<evidence type="ECO:0000313" key="1">
    <source>
        <dbReference type="EMBL" id="XCM40090.1"/>
    </source>
</evidence>
<accession>A0AAU8JPT2</accession>
<organism evidence="1">
    <name type="scientific">Planktothricoides raciborskii GIHE-MW2</name>
    <dbReference type="NCBI Taxonomy" id="2792601"/>
    <lineage>
        <taxon>Bacteria</taxon>
        <taxon>Bacillati</taxon>
        <taxon>Cyanobacteriota</taxon>
        <taxon>Cyanophyceae</taxon>
        <taxon>Oscillatoriophycideae</taxon>
        <taxon>Oscillatoriales</taxon>
        <taxon>Oscillatoriaceae</taxon>
        <taxon>Planktothricoides</taxon>
    </lineage>
</organism>
<dbReference type="SUPFAM" id="SSF55136">
    <property type="entry name" value="Probable bacterial effector-binding domain"/>
    <property type="match status" value="1"/>
</dbReference>
<reference evidence="1" key="1">
    <citation type="submission" date="2024-07" db="EMBL/GenBank/DDBJ databases">
        <authorList>
            <person name="Kim Y.J."/>
            <person name="Jeong J.Y."/>
        </authorList>
    </citation>
    <scope>NUCLEOTIDE SEQUENCE</scope>
    <source>
        <strain evidence="1">GIHE-MW2</strain>
    </source>
</reference>
<dbReference type="InterPro" id="IPR006917">
    <property type="entry name" value="SOUL_heme-bd"/>
</dbReference>
<dbReference type="InterPro" id="IPR011256">
    <property type="entry name" value="Reg_factor_effector_dom_sf"/>
</dbReference>
<sequence length="176" mass="19712">MPLPVGFPPPTEVQVISVKQYPEYRAVTYTHTGAVQQASQVAFNPLYQHISSNNIAMTTPVEVRYYGDSGIQIDAYSDSHSHAEVSFLYADPTITPRAIAPNVKVTDYPAMTVVSIGIAGAYTWESYQTHLQALLDWLSQHSEYKIVGEPRRFLYNSPMTPEALKRSEVQIPIELH</sequence>
<dbReference type="AlphaFoldDB" id="A0AAU8JPT2"/>
<name>A0AAU8JPT2_9CYAN</name>
<gene>
    <name evidence="1" type="ORF">ABWT76_001226</name>
</gene>
<protein>
    <submittedName>
        <fullName evidence="1">Heme-binding protein</fullName>
    </submittedName>
</protein>
<dbReference type="EMBL" id="CP159837">
    <property type="protein sequence ID" value="XCM40090.1"/>
    <property type="molecule type" value="Genomic_DNA"/>
</dbReference>
<proteinExistence type="predicted"/>
<dbReference type="Gene3D" id="3.20.80.10">
    <property type="entry name" value="Regulatory factor, effector binding domain"/>
    <property type="match status" value="1"/>
</dbReference>
<dbReference type="RefSeq" id="WP_354636387.1">
    <property type="nucleotide sequence ID" value="NZ_CP159837.1"/>
</dbReference>
<dbReference type="Pfam" id="PF04832">
    <property type="entry name" value="SOUL"/>
    <property type="match status" value="1"/>
</dbReference>